<keyword evidence="4" id="KW-1003">Cell membrane</keyword>
<dbReference type="PANTHER" id="PTHR33529:SF7">
    <property type="entry name" value="LIPOPOLYSACCHARIDE EXPORT SYSTEM PERMEASE PROTEIN LPTF"/>
    <property type="match status" value="1"/>
</dbReference>
<dbReference type="NCBIfam" id="TIGR04407">
    <property type="entry name" value="LptF_YjgP"/>
    <property type="match status" value="1"/>
</dbReference>
<feature type="transmembrane region" description="Helical" evidence="9">
    <location>
        <begin position="332"/>
        <end position="353"/>
    </location>
</feature>
<evidence type="ECO:0000256" key="5">
    <source>
        <dbReference type="ARBA" id="ARBA00022519"/>
    </source>
</evidence>
<dbReference type="AlphaFoldDB" id="A0A381VYH5"/>
<keyword evidence="6 9" id="KW-0812">Transmembrane</keyword>
<dbReference type="Pfam" id="PF03739">
    <property type="entry name" value="LptF_LptG"/>
    <property type="match status" value="1"/>
</dbReference>
<dbReference type="EMBL" id="UINC01010166">
    <property type="protein sequence ID" value="SVA45325.1"/>
    <property type="molecule type" value="Genomic_DNA"/>
</dbReference>
<reference evidence="10" key="1">
    <citation type="submission" date="2018-05" db="EMBL/GenBank/DDBJ databases">
        <authorList>
            <person name="Lanie J.A."/>
            <person name="Ng W.-L."/>
            <person name="Kazmierczak K.M."/>
            <person name="Andrzejewski T.M."/>
            <person name="Davidsen T.M."/>
            <person name="Wayne K.J."/>
            <person name="Tettelin H."/>
            <person name="Glass J.I."/>
            <person name="Rusch D."/>
            <person name="Podicherti R."/>
            <person name="Tsui H.-C.T."/>
            <person name="Winkler M.E."/>
        </authorList>
    </citation>
    <scope>NUCLEOTIDE SEQUENCE</scope>
</reference>
<feature type="transmembrane region" description="Helical" evidence="9">
    <location>
        <begin position="266"/>
        <end position="284"/>
    </location>
</feature>
<protein>
    <recommendedName>
        <fullName evidence="2">Lipopolysaccharide export system permease protein LptF</fullName>
    </recommendedName>
</protein>
<evidence type="ECO:0000313" key="10">
    <source>
        <dbReference type="EMBL" id="SVA45325.1"/>
    </source>
</evidence>
<evidence type="ECO:0000256" key="9">
    <source>
        <dbReference type="SAM" id="Phobius"/>
    </source>
</evidence>
<evidence type="ECO:0000256" key="1">
    <source>
        <dbReference type="ARBA" id="ARBA00004429"/>
    </source>
</evidence>
<accession>A0A381VYH5</accession>
<evidence type="ECO:0000256" key="2">
    <source>
        <dbReference type="ARBA" id="ARBA00014213"/>
    </source>
</evidence>
<evidence type="ECO:0000256" key="6">
    <source>
        <dbReference type="ARBA" id="ARBA00022692"/>
    </source>
</evidence>
<comment type="subcellular location">
    <subcellularLocation>
        <location evidence="1">Cell inner membrane</location>
        <topology evidence="1">Multi-pass membrane protein</topology>
    </subcellularLocation>
</comment>
<feature type="transmembrane region" description="Helical" evidence="9">
    <location>
        <begin position="54"/>
        <end position="82"/>
    </location>
</feature>
<dbReference type="GO" id="GO:0055085">
    <property type="term" value="P:transmembrane transport"/>
    <property type="evidence" value="ECO:0007669"/>
    <property type="project" value="InterPro"/>
</dbReference>
<feature type="transmembrane region" description="Helical" evidence="9">
    <location>
        <begin position="103"/>
        <end position="123"/>
    </location>
</feature>
<feature type="transmembrane region" description="Helical" evidence="9">
    <location>
        <begin position="296"/>
        <end position="320"/>
    </location>
</feature>
<name>A0A381VYH5_9ZZZZ</name>
<evidence type="ECO:0000256" key="3">
    <source>
        <dbReference type="ARBA" id="ARBA00022448"/>
    </source>
</evidence>
<evidence type="ECO:0000256" key="4">
    <source>
        <dbReference type="ARBA" id="ARBA00022475"/>
    </source>
</evidence>
<dbReference type="InterPro" id="IPR030922">
    <property type="entry name" value="LptF"/>
</dbReference>
<gene>
    <name evidence="10" type="ORF">METZ01_LOCUS98179</name>
</gene>
<keyword evidence="7 9" id="KW-1133">Transmembrane helix</keyword>
<sequence length="360" mass="39947">MRKVINQYLFREVAQSWLAVTLILLVILVINQFAKILSDVSIGNNSGSVISELLFFSTVEYLTVLMPLSTFLAILLVFGRLYKESEMAAMMASGISPMSLYRPLWIPTIILAITVGVISSFVAPEARKNMNASNQAAMVNLGIESLQPGQFVTLRNGAVLYSEKRLENNQLSNVFAQQELRNGVNVIVSKTAEILDNPDNGGGALVFYNGYLYEGVPGDLEFRILEFSEHRLPLLNPVSNTDKIDLSLESFTSLIEKNTSESLAEIQWRISPAIALVILVILSIPLSKSSPRQGRFGGLVIGILVYMIYVNCLGAAKVWFEQGIIPEVFGLWWVHLIALLASVIMLLSSNRVFQRLLFKN</sequence>
<proteinExistence type="predicted"/>
<dbReference type="PANTHER" id="PTHR33529">
    <property type="entry name" value="SLR0882 PROTEIN-RELATED"/>
    <property type="match status" value="1"/>
</dbReference>
<dbReference type="InterPro" id="IPR005495">
    <property type="entry name" value="LptG/LptF_permease"/>
</dbReference>
<evidence type="ECO:0000256" key="8">
    <source>
        <dbReference type="ARBA" id="ARBA00023136"/>
    </source>
</evidence>
<keyword evidence="3" id="KW-0813">Transport</keyword>
<dbReference type="GO" id="GO:0015920">
    <property type="term" value="P:lipopolysaccharide transport"/>
    <property type="evidence" value="ECO:0007669"/>
    <property type="project" value="TreeGrafter"/>
</dbReference>
<keyword evidence="5" id="KW-0997">Cell inner membrane</keyword>
<feature type="transmembrane region" description="Helical" evidence="9">
    <location>
        <begin position="12"/>
        <end position="34"/>
    </location>
</feature>
<organism evidence="10">
    <name type="scientific">marine metagenome</name>
    <dbReference type="NCBI Taxonomy" id="408172"/>
    <lineage>
        <taxon>unclassified sequences</taxon>
        <taxon>metagenomes</taxon>
        <taxon>ecological metagenomes</taxon>
    </lineage>
</organism>
<keyword evidence="8 9" id="KW-0472">Membrane</keyword>
<dbReference type="GO" id="GO:0043190">
    <property type="term" value="C:ATP-binding cassette (ABC) transporter complex"/>
    <property type="evidence" value="ECO:0007669"/>
    <property type="project" value="InterPro"/>
</dbReference>
<evidence type="ECO:0000256" key="7">
    <source>
        <dbReference type="ARBA" id="ARBA00022989"/>
    </source>
</evidence>